<evidence type="ECO:0000313" key="2">
    <source>
        <dbReference type="Proteomes" id="UP001348369"/>
    </source>
</evidence>
<evidence type="ECO:0000313" key="1">
    <source>
        <dbReference type="EMBL" id="WSB98436.1"/>
    </source>
</evidence>
<dbReference type="EMBL" id="CP109109">
    <property type="protein sequence ID" value="WSB98436.1"/>
    <property type="molecule type" value="Genomic_DNA"/>
</dbReference>
<gene>
    <name evidence="1" type="ORF">OG835_16320</name>
</gene>
<sequence>MFPLPDSAPWWAVLAVAVLGIIVFGVRSFVRAVWPQTSAHRKELLQEWQRQREQERARQRKEIDNRE</sequence>
<name>A0ACD4ZKV3_9ACTN</name>
<reference evidence="1" key="1">
    <citation type="submission" date="2022-10" db="EMBL/GenBank/DDBJ databases">
        <title>The complete genomes of actinobacterial strains from the NBC collection.</title>
        <authorList>
            <person name="Joergensen T.S."/>
            <person name="Alvarez Arevalo M."/>
            <person name="Sterndorff E.B."/>
            <person name="Faurdal D."/>
            <person name="Vuksanovic O."/>
            <person name="Mourched A.-S."/>
            <person name="Charusanti P."/>
            <person name="Shaw S."/>
            <person name="Blin K."/>
            <person name="Weber T."/>
        </authorList>
    </citation>
    <scope>NUCLEOTIDE SEQUENCE</scope>
    <source>
        <strain evidence="1">NBC 01771</strain>
    </source>
</reference>
<dbReference type="Proteomes" id="UP001348369">
    <property type="component" value="Chromosome"/>
</dbReference>
<proteinExistence type="predicted"/>
<accession>A0ACD4ZKV3</accession>
<keyword evidence="2" id="KW-1185">Reference proteome</keyword>
<organism evidence="1 2">
    <name type="scientific">Streptomyces scopuliridis</name>
    <dbReference type="NCBI Taxonomy" id="452529"/>
    <lineage>
        <taxon>Bacteria</taxon>
        <taxon>Bacillati</taxon>
        <taxon>Actinomycetota</taxon>
        <taxon>Actinomycetes</taxon>
        <taxon>Kitasatosporales</taxon>
        <taxon>Streptomycetaceae</taxon>
        <taxon>Streptomyces</taxon>
    </lineage>
</organism>
<protein>
    <submittedName>
        <fullName evidence="1">Uncharacterized protein</fullName>
    </submittedName>
</protein>